<organism evidence="2">
    <name type="scientific">uncultured Kribbella sp</name>
    <dbReference type="NCBI Taxonomy" id="304889"/>
    <lineage>
        <taxon>Bacteria</taxon>
        <taxon>Bacillati</taxon>
        <taxon>Actinomycetota</taxon>
        <taxon>Actinomycetes</taxon>
        <taxon>Propionibacteriales</taxon>
        <taxon>Kribbellaceae</taxon>
        <taxon>Kribbella</taxon>
        <taxon>environmental samples</taxon>
    </lineage>
</organism>
<sequence>SGDVVVRLYEALGSYRHAGLRPGFAWSTVTQVDLLERPHAPTALGAVAVGSVALTLRPFQLVTLRFARGQKDAAPASAS</sequence>
<evidence type="ECO:0000313" key="2">
    <source>
        <dbReference type="EMBL" id="AIA91374.1"/>
    </source>
</evidence>
<dbReference type="InterPro" id="IPR041147">
    <property type="entry name" value="GH38_C"/>
</dbReference>
<feature type="non-terminal residue" evidence="2">
    <location>
        <position position="1"/>
    </location>
</feature>
<dbReference type="Pfam" id="PF17677">
    <property type="entry name" value="Glyco_hydro38C2"/>
    <property type="match status" value="1"/>
</dbReference>
<accession>A0A060C853</accession>
<dbReference type="AlphaFoldDB" id="A0A060C853"/>
<name>A0A060C853_9ACTN</name>
<evidence type="ECO:0000259" key="1">
    <source>
        <dbReference type="Pfam" id="PF17677"/>
    </source>
</evidence>
<reference evidence="2" key="1">
    <citation type="journal article" date="2013" name="Environ. Microbiol.">
        <title>Seasonally variable intestinal metagenomes of the red palm weevil (Rhynchophorus ferrugineus).</title>
        <authorList>
            <person name="Jia S."/>
            <person name="Zhang X."/>
            <person name="Zhang G."/>
            <person name="Yin A."/>
            <person name="Zhang S."/>
            <person name="Li F."/>
            <person name="Wang L."/>
            <person name="Zhao D."/>
            <person name="Yun Q."/>
            <person name="Tala"/>
            <person name="Wang J."/>
            <person name="Sun G."/>
            <person name="Baabdullah M."/>
            <person name="Yu X."/>
            <person name="Hu S."/>
            <person name="Al-Mssallem I.S."/>
            <person name="Yu J."/>
        </authorList>
    </citation>
    <scope>NUCLEOTIDE SEQUENCE</scope>
</reference>
<dbReference type="EMBL" id="KF124061">
    <property type="protein sequence ID" value="AIA91374.1"/>
    <property type="molecule type" value="Genomic_DNA"/>
</dbReference>
<feature type="domain" description="Glycosyl hydrolases family 38 C-terminal" evidence="1">
    <location>
        <begin position="2"/>
        <end position="64"/>
    </location>
</feature>
<protein>
    <submittedName>
        <fullName evidence="2">CAZy families GH38 protein</fullName>
    </submittedName>
</protein>
<proteinExistence type="predicted"/>